<dbReference type="InterPro" id="IPR002110">
    <property type="entry name" value="Ankyrin_rpt"/>
</dbReference>
<protein>
    <submittedName>
        <fullName evidence="2">Aste57867_15778 protein</fullName>
    </submittedName>
</protein>
<dbReference type="PANTHER" id="PTHR46586">
    <property type="entry name" value="ANKYRIN REPEAT-CONTAINING PROTEIN"/>
    <property type="match status" value="1"/>
</dbReference>
<keyword evidence="3" id="KW-1185">Reference proteome</keyword>
<dbReference type="EMBL" id="CAADRA010005776">
    <property type="protein sequence ID" value="VFT92566.1"/>
    <property type="molecule type" value="Genomic_DNA"/>
</dbReference>
<dbReference type="Gene3D" id="1.25.40.20">
    <property type="entry name" value="Ankyrin repeat-containing domain"/>
    <property type="match status" value="1"/>
</dbReference>
<dbReference type="SUPFAM" id="SSF48403">
    <property type="entry name" value="Ankyrin repeat"/>
    <property type="match status" value="1"/>
</dbReference>
<dbReference type="Pfam" id="PF12796">
    <property type="entry name" value="Ank_2"/>
    <property type="match status" value="1"/>
</dbReference>
<dbReference type="EMBL" id="VJMH01005755">
    <property type="protein sequence ID" value="KAF0693184.1"/>
    <property type="molecule type" value="Genomic_DNA"/>
</dbReference>
<organism evidence="2 3">
    <name type="scientific">Aphanomyces stellatus</name>
    <dbReference type="NCBI Taxonomy" id="120398"/>
    <lineage>
        <taxon>Eukaryota</taxon>
        <taxon>Sar</taxon>
        <taxon>Stramenopiles</taxon>
        <taxon>Oomycota</taxon>
        <taxon>Saprolegniomycetes</taxon>
        <taxon>Saprolegniales</taxon>
        <taxon>Verrucalvaceae</taxon>
        <taxon>Aphanomyces</taxon>
    </lineage>
</organism>
<accession>A0A485L3U9</accession>
<dbReference type="InterPro" id="IPR052050">
    <property type="entry name" value="SecEffector_AnkRepeat"/>
</dbReference>
<dbReference type="Proteomes" id="UP000332933">
    <property type="component" value="Unassembled WGS sequence"/>
</dbReference>
<name>A0A485L3U9_9STRA</name>
<reference evidence="1" key="2">
    <citation type="submission" date="2019-06" db="EMBL/GenBank/DDBJ databases">
        <title>Genomics analysis of Aphanomyces spp. identifies a new class of oomycete effector associated with host adaptation.</title>
        <authorList>
            <person name="Gaulin E."/>
        </authorList>
    </citation>
    <scope>NUCLEOTIDE SEQUENCE</scope>
    <source>
        <strain evidence="1">CBS 578.67</strain>
    </source>
</reference>
<dbReference type="AlphaFoldDB" id="A0A485L3U9"/>
<proteinExistence type="predicted"/>
<dbReference type="InterPro" id="IPR036770">
    <property type="entry name" value="Ankyrin_rpt-contain_sf"/>
</dbReference>
<reference evidence="2 3" key="1">
    <citation type="submission" date="2019-03" db="EMBL/GenBank/DDBJ databases">
        <authorList>
            <person name="Gaulin E."/>
            <person name="Dumas B."/>
        </authorList>
    </citation>
    <scope>NUCLEOTIDE SEQUENCE [LARGE SCALE GENOMIC DNA]</scope>
    <source>
        <strain evidence="2">CBS 568.67</strain>
    </source>
</reference>
<gene>
    <name evidence="2" type="primary">Aste57867_15778</name>
    <name evidence="1" type="ORF">As57867_015722</name>
    <name evidence="2" type="ORF">ASTE57867_15778</name>
</gene>
<evidence type="ECO:0000313" key="3">
    <source>
        <dbReference type="Proteomes" id="UP000332933"/>
    </source>
</evidence>
<dbReference type="OrthoDB" id="69932at2759"/>
<evidence type="ECO:0000313" key="1">
    <source>
        <dbReference type="EMBL" id="KAF0693184.1"/>
    </source>
</evidence>
<dbReference type="PANTHER" id="PTHR46586:SF3">
    <property type="entry name" value="ANKYRIN REPEAT-CONTAINING PROTEIN"/>
    <property type="match status" value="1"/>
</dbReference>
<evidence type="ECO:0000313" key="2">
    <source>
        <dbReference type="EMBL" id="VFT92566.1"/>
    </source>
</evidence>
<sequence>MDCVWRCPDLIRVVTQFQPGVVADHLPLVRMMDASMCLALPFQWRDNGRTSICRVVQAFDVPFKPFLTNHATDLAAALARLFVAQPHFCIPVLYHAIFHDRMDVLEVVVQHRAIVRSRGSLDDDDASRPLTTMPSVLDFAAWCSSVDIVAWLHTAGFHGCSTDAMDTAAHRGNLPLVRFLHTHRTEGCTVDAMDSAARHGHLDVVMFLHRHRTEGCTTLAMDWAAGNGHLNVVTFLHTHRTEGCTVDAMDAAAERGHVDVVTFLHRHRTEGCTARARDRASSYNLTTVVQYLDTHEIKPVRVDDLSTNDNHLRQDDDGTWVLRQWWRHVPSQGGHVDNLVVVL</sequence>